<evidence type="ECO:0000259" key="1">
    <source>
        <dbReference type="Pfam" id="PF07727"/>
    </source>
</evidence>
<dbReference type="PANTHER" id="PTHR43383:SF2">
    <property type="entry name" value="AMIDOHYDROLASE 2 FAMILY PROTEIN"/>
    <property type="match status" value="1"/>
</dbReference>
<proteinExistence type="predicted"/>
<dbReference type="Pfam" id="PF07727">
    <property type="entry name" value="RVT_2"/>
    <property type="match status" value="1"/>
</dbReference>
<dbReference type="EMBL" id="CP126658">
    <property type="protein sequence ID" value="WJZ98521.1"/>
    <property type="molecule type" value="Genomic_DNA"/>
</dbReference>
<dbReference type="InterPro" id="IPR013103">
    <property type="entry name" value="RVT_2"/>
</dbReference>
<dbReference type="PANTHER" id="PTHR43383">
    <property type="entry name" value="NODULIN 6"/>
    <property type="match status" value="1"/>
</dbReference>
<reference evidence="2 3" key="1">
    <citation type="journal article" date="2023" name="Hortic Res">
        <title>The complete reference genome for grapevine (Vitis vinifera L.) genetics and breeding.</title>
        <authorList>
            <person name="Shi X."/>
            <person name="Cao S."/>
            <person name="Wang X."/>
            <person name="Huang S."/>
            <person name="Wang Y."/>
            <person name="Liu Z."/>
            <person name="Liu W."/>
            <person name="Leng X."/>
            <person name="Peng Y."/>
            <person name="Wang N."/>
            <person name="Wang Y."/>
            <person name="Ma Z."/>
            <person name="Xu X."/>
            <person name="Zhang F."/>
            <person name="Xue H."/>
            <person name="Zhong H."/>
            <person name="Wang Y."/>
            <person name="Zhang K."/>
            <person name="Velt A."/>
            <person name="Avia K."/>
            <person name="Holtgrawe D."/>
            <person name="Grimplet J."/>
            <person name="Matus J.T."/>
            <person name="Ware D."/>
            <person name="Wu X."/>
            <person name="Wang H."/>
            <person name="Liu C."/>
            <person name="Fang Y."/>
            <person name="Rustenholz C."/>
            <person name="Cheng Z."/>
            <person name="Xiao H."/>
            <person name="Zhou Y."/>
        </authorList>
    </citation>
    <scope>NUCLEOTIDE SEQUENCE [LARGE SCALE GENOMIC DNA]</scope>
    <source>
        <strain evidence="3">cv. Pinot noir / PN40024</strain>
        <tissue evidence="2">Leaf</tissue>
    </source>
</reference>
<sequence length="265" mass="30090">MDQIPAITSSAPSGSHPTITRAKSRIFKTRHPAHLSFVQSIPFIHALLATSELTGFKSAAKNPAWLAVMDDEMKALQINHTWDLVPRPSNANIVGSKWVFRTKFLSDGSIEPFKARLVAKGYTQLPGLDYTDTFSPVVKAFIVRVVLSLAVSHKWPLRQFDIKNAFLNGILHETIYMEQLLGYVDPRHPLHVCKLKKTLYSLKQVPRAWFQHFSSFLLRLGFSCSRADTSLFVFNQQDDLIYLLLYVDDIILTGNNFVLINRFIS</sequence>
<accession>A0ABY9CTJ0</accession>
<keyword evidence="3" id="KW-1185">Reference proteome</keyword>
<dbReference type="SUPFAM" id="SSF56672">
    <property type="entry name" value="DNA/RNA polymerases"/>
    <property type="match status" value="1"/>
</dbReference>
<name>A0ABY9CTJ0_VITVI</name>
<dbReference type="Proteomes" id="UP001227230">
    <property type="component" value="Chromosome 11"/>
</dbReference>
<evidence type="ECO:0000313" key="3">
    <source>
        <dbReference type="Proteomes" id="UP001227230"/>
    </source>
</evidence>
<feature type="domain" description="Reverse transcriptase Ty1/copia-type" evidence="1">
    <location>
        <begin position="79"/>
        <end position="263"/>
    </location>
</feature>
<protein>
    <recommendedName>
        <fullName evidence="1">Reverse transcriptase Ty1/copia-type domain-containing protein</fullName>
    </recommendedName>
</protein>
<gene>
    <name evidence="2" type="ORF">VitviT2T_017037</name>
</gene>
<dbReference type="InterPro" id="IPR043502">
    <property type="entry name" value="DNA/RNA_pol_sf"/>
</dbReference>
<evidence type="ECO:0000313" key="2">
    <source>
        <dbReference type="EMBL" id="WJZ98521.1"/>
    </source>
</evidence>
<organism evidence="2 3">
    <name type="scientific">Vitis vinifera</name>
    <name type="common">Grape</name>
    <dbReference type="NCBI Taxonomy" id="29760"/>
    <lineage>
        <taxon>Eukaryota</taxon>
        <taxon>Viridiplantae</taxon>
        <taxon>Streptophyta</taxon>
        <taxon>Embryophyta</taxon>
        <taxon>Tracheophyta</taxon>
        <taxon>Spermatophyta</taxon>
        <taxon>Magnoliopsida</taxon>
        <taxon>eudicotyledons</taxon>
        <taxon>Gunneridae</taxon>
        <taxon>Pentapetalae</taxon>
        <taxon>rosids</taxon>
        <taxon>Vitales</taxon>
        <taxon>Vitaceae</taxon>
        <taxon>Viteae</taxon>
        <taxon>Vitis</taxon>
    </lineage>
</organism>